<dbReference type="CDD" id="cd06307">
    <property type="entry name" value="PBP1_sugar_binding"/>
    <property type="match status" value="1"/>
</dbReference>
<evidence type="ECO:0000256" key="3">
    <source>
        <dbReference type="ARBA" id="ARBA00023163"/>
    </source>
</evidence>
<accession>A0A7Y6TYE0</accession>
<organism evidence="5 6">
    <name type="scientific">Piscinibacter koreensis</name>
    <dbReference type="NCBI Taxonomy" id="2742824"/>
    <lineage>
        <taxon>Bacteria</taxon>
        <taxon>Pseudomonadati</taxon>
        <taxon>Pseudomonadota</taxon>
        <taxon>Betaproteobacteria</taxon>
        <taxon>Burkholderiales</taxon>
        <taxon>Sphaerotilaceae</taxon>
        <taxon>Piscinibacter</taxon>
    </lineage>
</organism>
<dbReference type="InterPro" id="IPR028082">
    <property type="entry name" value="Peripla_BP_I"/>
</dbReference>
<protein>
    <submittedName>
        <fullName evidence="5">LacI family DNA-binding transcriptional regulator</fullName>
    </submittedName>
</protein>
<proteinExistence type="predicted"/>
<dbReference type="EMBL" id="JABWMJ010000010">
    <property type="protein sequence ID" value="NUZ07997.1"/>
    <property type="molecule type" value="Genomic_DNA"/>
</dbReference>
<reference evidence="5 6" key="1">
    <citation type="submission" date="2020-06" db="EMBL/GenBank/DDBJ databases">
        <title>Schlegella sp. ID0723 isolated from air conditioner.</title>
        <authorList>
            <person name="Kim D.Y."/>
            <person name="Kim D.-U."/>
        </authorList>
    </citation>
    <scope>NUCLEOTIDE SEQUENCE [LARGE SCALE GENOMIC DNA]</scope>
    <source>
        <strain evidence="5 6">ID0723</strain>
    </source>
</reference>
<dbReference type="InterPro" id="IPR025997">
    <property type="entry name" value="SBP_2_dom"/>
</dbReference>
<dbReference type="AlphaFoldDB" id="A0A7Y6TYE0"/>
<dbReference type="PANTHER" id="PTHR30146:SF152">
    <property type="entry name" value="TRANSCRIPTIONAL REGULATORY PROTEIN"/>
    <property type="match status" value="1"/>
</dbReference>
<dbReference type="Gene3D" id="1.10.260.40">
    <property type="entry name" value="lambda repressor-like DNA-binding domains"/>
    <property type="match status" value="1"/>
</dbReference>
<dbReference type="SMART" id="SM00354">
    <property type="entry name" value="HTH_LACI"/>
    <property type="match status" value="1"/>
</dbReference>
<feature type="domain" description="HTH lacI-type" evidence="4">
    <location>
        <begin position="7"/>
        <end position="61"/>
    </location>
</feature>
<evidence type="ECO:0000313" key="5">
    <source>
        <dbReference type="EMBL" id="NUZ07997.1"/>
    </source>
</evidence>
<dbReference type="PROSITE" id="PS00356">
    <property type="entry name" value="HTH_LACI_1"/>
    <property type="match status" value="1"/>
</dbReference>
<dbReference type="Pfam" id="PF13407">
    <property type="entry name" value="Peripla_BP_4"/>
    <property type="match status" value="1"/>
</dbReference>
<evidence type="ECO:0000259" key="4">
    <source>
        <dbReference type="PROSITE" id="PS50932"/>
    </source>
</evidence>
<dbReference type="PRINTS" id="PR00036">
    <property type="entry name" value="HTHLACI"/>
</dbReference>
<dbReference type="PANTHER" id="PTHR30146">
    <property type="entry name" value="LACI-RELATED TRANSCRIPTIONAL REPRESSOR"/>
    <property type="match status" value="1"/>
</dbReference>
<evidence type="ECO:0000313" key="6">
    <source>
        <dbReference type="Proteomes" id="UP000529637"/>
    </source>
</evidence>
<keyword evidence="3" id="KW-0804">Transcription</keyword>
<comment type="caution">
    <text evidence="5">The sequence shown here is derived from an EMBL/GenBank/DDBJ whole genome shotgun (WGS) entry which is preliminary data.</text>
</comment>
<evidence type="ECO:0000256" key="1">
    <source>
        <dbReference type="ARBA" id="ARBA00023015"/>
    </source>
</evidence>
<dbReference type="GO" id="GO:0000976">
    <property type="term" value="F:transcription cis-regulatory region binding"/>
    <property type="evidence" value="ECO:0007669"/>
    <property type="project" value="TreeGrafter"/>
</dbReference>
<dbReference type="CDD" id="cd01392">
    <property type="entry name" value="HTH_LacI"/>
    <property type="match status" value="1"/>
</dbReference>
<dbReference type="SUPFAM" id="SSF47413">
    <property type="entry name" value="lambda repressor-like DNA-binding domains"/>
    <property type="match status" value="1"/>
</dbReference>
<dbReference type="GO" id="GO:0003700">
    <property type="term" value="F:DNA-binding transcription factor activity"/>
    <property type="evidence" value="ECO:0007669"/>
    <property type="project" value="TreeGrafter"/>
</dbReference>
<gene>
    <name evidence="5" type="ORF">HQN59_19715</name>
</gene>
<evidence type="ECO:0000256" key="2">
    <source>
        <dbReference type="ARBA" id="ARBA00023125"/>
    </source>
</evidence>
<name>A0A7Y6TYE0_9BURK</name>
<keyword evidence="2 5" id="KW-0238">DNA-binding</keyword>
<keyword evidence="1" id="KW-0805">Transcription regulation</keyword>
<dbReference type="RefSeq" id="WP_176070833.1">
    <property type="nucleotide sequence ID" value="NZ_JABWMJ010000010.1"/>
</dbReference>
<dbReference type="Gene3D" id="3.40.50.2300">
    <property type="match status" value="2"/>
</dbReference>
<keyword evidence="6" id="KW-1185">Reference proteome</keyword>
<dbReference type="SUPFAM" id="SSF53822">
    <property type="entry name" value="Periplasmic binding protein-like I"/>
    <property type="match status" value="1"/>
</dbReference>
<dbReference type="Proteomes" id="UP000529637">
    <property type="component" value="Unassembled WGS sequence"/>
</dbReference>
<dbReference type="PROSITE" id="PS50932">
    <property type="entry name" value="HTH_LACI_2"/>
    <property type="match status" value="1"/>
</dbReference>
<sequence length="344" mass="37085">MTNDARATLLDVARVAGVSLATVDRVLNKRAGVHARTAERVAAAVRTLHYRPDPAAARLSRSRAHRVRFILPSGSNAFVAMLKEQIGANAPWMADHRVAAETVEVDVFEPERLAAQLRAAAGHCETVVVMALDHPLVRAAIDELEDAGTGVVTLVSDVPTSRRHHFVGIDNVAAGRTAATLLGRFAGARSGPVGIVLGSMSLRDHAERHFGFNQVMTAEYPGLRVLPPLEGKDDSRLTERLAGELLQREPGLVGIYSGGAGNRGIAAALQAAGRADRVVFVAHELTPPARRFLLDGTLDAVLHQDPGHEIRSALRMALARRTSEPVMADQERIRIDIYLRDNLP</sequence>
<dbReference type="Pfam" id="PF00356">
    <property type="entry name" value="LacI"/>
    <property type="match status" value="1"/>
</dbReference>
<dbReference type="InterPro" id="IPR010982">
    <property type="entry name" value="Lambda_DNA-bd_dom_sf"/>
</dbReference>
<dbReference type="InterPro" id="IPR000843">
    <property type="entry name" value="HTH_LacI"/>
</dbReference>